<evidence type="ECO:0000259" key="12">
    <source>
        <dbReference type="PROSITE" id="PS50862"/>
    </source>
</evidence>
<dbReference type="InterPro" id="IPR033730">
    <property type="entry name" value="ProRS_core_prok"/>
</dbReference>
<evidence type="ECO:0000313" key="13">
    <source>
        <dbReference type="EMBL" id="CUS55233.1"/>
    </source>
</evidence>
<keyword evidence="9 13" id="KW-0030">Aminoacyl-tRNA synthetase</keyword>
<evidence type="ECO:0000256" key="9">
    <source>
        <dbReference type="ARBA" id="ARBA00023146"/>
    </source>
</evidence>
<dbReference type="InterPro" id="IPR007214">
    <property type="entry name" value="YbaK/aa-tRNA-synth-assoc-dom"/>
</dbReference>
<evidence type="ECO:0000256" key="3">
    <source>
        <dbReference type="ARBA" id="ARBA00012831"/>
    </source>
</evidence>
<protein>
    <recommendedName>
        <fullName evidence="3">proline--tRNA ligase</fullName>
        <ecNumber evidence="3">6.1.1.15</ecNumber>
    </recommendedName>
    <alternativeName>
        <fullName evidence="10">Prolyl-tRNA synthetase</fullName>
    </alternativeName>
</protein>
<dbReference type="InterPro" id="IPR036754">
    <property type="entry name" value="YbaK/aa-tRNA-synt-asso_dom_sf"/>
</dbReference>
<dbReference type="InterPro" id="IPR045864">
    <property type="entry name" value="aa-tRNA-synth_II/BPL/LPL"/>
</dbReference>
<evidence type="ECO:0000256" key="5">
    <source>
        <dbReference type="ARBA" id="ARBA00022598"/>
    </source>
</evidence>
<dbReference type="NCBIfam" id="NF006625">
    <property type="entry name" value="PRK09194.1"/>
    <property type="match status" value="1"/>
</dbReference>
<dbReference type="InterPro" id="IPR002316">
    <property type="entry name" value="Pro-tRNA-ligase_IIa"/>
</dbReference>
<dbReference type="PANTHER" id="PTHR42753:SF2">
    <property type="entry name" value="PROLINE--TRNA LIGASE"/>
    <property type="match status" value="1"/>
</dbReference>
<dbReference type="SUPFAM" id="SSF55826">
    <property type="entry name" value="YbaK/ProRS associated domain"/>
    <property type="match status" value="1"/>
</dbReference>
<dbReference type="HAMAP" id="MF_01569">
    <property type="entry name" value="Pro_tRNA_synth_type1"/>
    <property type="match status" value="1"/>
</dbReference>
<dbReference type="Gene3D" id="3.40.50.800">
    <property type="entry name" value="Anticodon-binding domain"/>
    <property type="match status" value="1"/>
</dbReference>
<dbReference type="NCBIfam" id="TIGR00409">
    <property type="entry name" value="proS_fam_II"/>
    <property type="match status" value="1"/>
</dbReference>
<sequence>MRTSQFLLATLRETPADAEIISHQLMLRAGLIRQVAAGVYNWLPLGHRVLRKVETVVREEMNTSGAQEVLLPAIQPAELWRASGRWEDYGPELLRLTDRHQRDFCFGPTHEEVITTLAKSEIRSYRQLPLNLYQIQTKFRDEIRPRFGVMRAREFIMKDAYSFDADTKGMANSYQTMYDTYQRIFDRLGLEARAVEADSGSIGGSFSHEFHVLADSGEDAIALCPEAGYSANIEKVTLEPLLAERPSPGTAMGEIDTPGQHTIANLCQFLAIQPQQTIKTLIVAGADGGVVALILRGDHELNSVKAETLNEIAKPLRMASADEIRKATGSEPGSVGPVGLSFPVVADHSAAVLADFVCGANQNDKHLKNVNWVRDLPEPAVADIRQAIDGDPCPTDLSKTIQIRRGIEVGHVFQLGTKYSKALGATYLDKEGKAQPMYMGCYGIGITRIVAAAIEQNHDEHGIIWPDPITPFDVGIVPIGLHKSATVKSAVERLHTELTSCGFEVLIDDRNERPGVMFSEMDLMGFPHRLVIGERGLKSGTIEYRNRRSGVTNDYPLDEVVQALEALREL</sequence>
<dbReference type="GO" id="GO:0004827">
    <property type="term" value="F:proline-tRNA ligase activity"/>
    <property type="evidence" value="ECO:0007669"/>
    <property type="project" value="UniProtKB-EC"/>
</dbReference>
<dbReference type="GO" id="GO:0002161">
    <property type="term" value="F:aminoacyl-tRNA deacylase activity"/>
    <property type="evidence" value="ECO:0007669"/>
    <property type="project" value="InterPro"/>
</dbReference>
<dbReference type="Pfam" id="PF03129">
    <property type="entry name" value="HGTP_anticodon"/>
    <property type="match status" value="1"/>
</dbReference>
<dbReference type="EC" id="6.1.1.15" evidence="3"/>
<comment type="subunit">
    <text evidence="2">Homodimer.</text>
</comment>
<feature type="domain" description="Aminoacyl-transfer RNA synthetases class-II family profile" evidence="12">
    <location>
        <begin position="33"/>
        <end position="466"/>
    </location>
</feature>
<dbReference type="PIRSF" id="PIRSF001535">
    <property type="entry name" value="ProRS_1"/>
    <property type="match status" value="1"/>
</dbReference>
<dbReference type="InterPro" id="IPR036621">
    <property type="entry name" value="Anticodon-bd_dom_sf"/>
</dbReference>
<dbReference type="GO" id="GO:0005829">
    <property type="term" value="C:cytosol"/>
    <property type="evidence" value="ECO:0007669"/>
    <property type="project" value="TreeGrafter"/>
</dbReference>
<comment type="subcellular location">
    <subcellularLocation>
        <location evidence="1">Cytoplasm</location>
    </subcellularLocation>
</comment>
<dbReference type="AlphaFoldDB" id="A0A160TW84"/>
<dbReference type="InterPro" id="IPR050062">
    <property type="entry name" value="Pro-tRNA_synthetase"/>
</dbReference>
<dbReference type="InterPro" id="IPR044140">
    <property type="entry name" value="ProRS_anticodon_short"/>
</dbReference>
<dbReference type="CDD" id="cd00861">
    <property type="entry name" value="ProRS_anticodon_short"/>
    <property type="match status" value="1"/>
</dbReference>
<dbReference type="InterPro" id="IPR004154">
    <property type="entry name" value="Anticodon-bd"/>
</dbReference>
<dbReference type="Gene3D" id="3.90.960.10">
    <property type="entry name" value="YbaK/aminoacyl-tRNA synthetase-associated domain"/>
    <property type="match status" value="1"/>
</dbReference>
<proteinExistence type="inferred from homology"/>
<evidence type="ECO:0000256" key="10">
    <source>
        <dbReference type="ARBA" id="ARBA00029731"/>
    </source>
</evidence>
<evidence type="ECO:0000256" key="7">
    <source>
        <dbReference type="ARBA" id="ARBA00022840"/>
    </source>
</evidence>
<evidence type="ECO:0000256" key="8">
    <source>
        <dbReference type="ARBA" id="ARBA00022917"/>
    </source>
</evidence>
<dbReference type="InterPro" id="IPR004500">
    <property type="entry name" value="Pro-tRNA-synth_IIa_bac-type"/>
</dbReference>
<dbReference type="PRINTS" id="PR01046">
    <property type="entry name" value="TRNASYNTHPRO"/>
</dbReference>
<dbReference type="PROSITE" id="PS50862">
    <property type="entry name" value="AA_TRNA_LIGASE_II"/>
    <property type="match status" value="1"/>
</dbReference>
<keyword evidence="4" id="KW-0963">Cytoplasm</keyword>
<accession>A0A160TW84</accession>
<keyword evidence="7" id="KW-0067">ATP-binding</keyword>
<evidence type="ECO:0000256" key="1">
    <source>
        <dbReference type="ARBA" id="ARBA00004496"/>
    </source>
</evidence>
<evidence type="ECO:0000256" key="2">
    <source>
        <dbReference type="ARBA" id="ARBA00011738"/>
    </source>
</evidence>
<reference evidence="13" key="1">
    <citation type="submission" date="2015-10" db="EMBL/GenBank/DDBJ databases">
        <authorList>
            <person name="Gilbert D.G."/>
        </authorList>
    </citation>
    <scope>NUCLEOTIDE SEQUENCE</scope>
</reference>
<dbReference type="SUPFAM" id="SSF55681">
    <property type="entry name" value="Class II aaRS and biotin synthetases"/>
    <property type="match status" value="1"/>
</dbReference>
<organism evidence="13">
    <name type="scientific">hydrothermal vent metagenome</name>
    <dbReference type="NCBI Taxonomy" id="652676"/>
    <lineage>
        <taxon>unclassified sequences</taxon>
        <taxon>metagenomes</taxon>
        <taxon>ecological metagenomes</taxon>
    </lineage>
</organism>
<dbReference type="InterPro" id="IPR023717">
    <property type="entry name" value="Pro-tRNA-Synthase_IIa_type1"/>
</dbReference>
<comment type="catalytic activity">
    <reaction evidence="11">
        <text>tRNA(Pro) + L-proline + ATP = L-prolyl-tRNA(Pro) + AMP + diphosphate</text>
        <dbReference type="Rhea" id="RHEA:14305"/>
        <dbReference type="Rhea" id="RHEA-COMP:9700"/>
        <dbReference type="Rhea" id="RHEA-COMP:9702"/>
        <dbReference type="ChEBI" id="CHEBI:30616"/>
        <dbReference type="ChEBI" id="CHEBI:33019"/>
        <dbReference type="ChEBI" id="CHEBI:60039"/>
        <dbReference type="ChEBI" id="CHEBI:78442"/>
        <dbReference type="ChEBI" id="CHEBI:78532"/>
        <dbReference type="ChEBI" id="CHEBI:456215"/>
        <dbReference type="EC" id="6.1.1.15"/>
    </reaction>
</comment>
<evidence type="ECO:0000256" key="6">
    <source>
        <dbReference type="ARBA" id="ARBA00022741"/>
    </source>
</evidence>
<dbReference type="PANTHER" id="PTHR42753">
    <property type="entry name" value="MITOCHONDRIAL RIBOSOME PROTEIN L39/PROLYL-TRNA LIGASE FAMILY MEMBER"/>
    <property type="match status" value="1"/>
</dbReference>
<dbReference type="Pfam" id="PF04073">
    <property type="entry name" value="tRNA_edit"/>
    <property type="match status" value="1"/>
</dbReference>
<dbReference type="InterPro" id="IPR002314">
    <property type="entry name" value="aa-tRNA-synt_IIb"/>
</dbReference>
<dbReference type="EMBL" id="CZRL01000124">
    <property type="protein sequence ID" value="CUS55233.1"/>
    <property type="molecule type" value="Genomic_DNA"/>
</dbReference>
<dbReference type="CDD" id="cd04334">
    <property type="entry name" value="ProRS-INS"/>
    <property type="match status" value="1"/>
</dbReference>
<keyword evidence="5 13" id="KW-0436">Ligase</keyword>
<dbReference type="Pfam" id="PF00587">
    <property type="entry name" value="tRNA-synt_2b"/>
    <property type="match status" value="1"/>
</dbReference>
<dbReference type="SUPFAM" id="SSF52954">
    <property type="entry name" value="Class II aaRS ABD-related"/>
    <property type="match status" value="1"/>
</dbReference>
<gene>
    <name evidence="13" type="ORF">MGWOODY_XGa452</name>
</gene>
<dbReference type="GO" id="GO:0006433">
    <property type="term" value="P:prolyl-tRNA aminoacylation"/>
    <property type="evidence" value="ECO:0007669"/>
    <property type="project" value="InterPro"/>
</dbReference>
<dbReference type="FunFam" id="3.30.930.10:FF:000066">
    <property type="entry name" value="Proline--tRNA ligase"/>
    <property type="match status" value="1"/>
</dbReference>
<dbReference type="Gene3D" id="3.30.930.10">
    <property type="entry name" value="Bira Bifunctional Protein, Domain 2"/>
    <property type="match status" value="2"/>
</dbReference>
<keyword evidence="8" id="KW-0648">Protein biosynthesis</keyword>
<dbReference type="CDD" id="cd00779">
    <property type="entry name" value="ProRS_core_prok"/>
    <property type="match status" value="1"/>
</dbReference>
<keyword evidence="6" id="KW-0547">Nucleotide-binding</keyword>
<name>A0A160TW84_9ZZZZ</name>
<dbReference type="InterPro" id="IPR006195">
    <property type="entry name" value="aa-tRNA-synth_II"/>
</dbReference>
<evidence type="ECO:0000256" key="11">
    <source>
        <dbReference type="ARBA" id="ARBA00047671"/>
    </source>
</evidence>
<evidence type="ECO:0000256" key="4">
    <source>
        <dbReference type="ARBA" id="ARBA00022490"/>
    </source>
</evidence>
<dbReference type="GO" id="GO:0005524">
    <property type="term" value="F:ATP binding"/>
    <property type="evidence" value="ECO:0007669"/>
    <property type="project" value="UniProtKB-KW"/>
</dbReference>